<accession>A0ABU4WGR5</accession>
<feature type="transmembrane region" description="Helical" evidence="1">
    <location>
        <begin position="88"/>
        <end position="106"/>
    </location>
</feature>
<feature type="transmembrane region" description="Helical" evidence="1">
    <location>
        <begin position="113"/>
        <end position="130"/>
    </location>
</feature>
<gene>
    <name evidence="2" type="ORF">MOX91_06090</name>
</gene>
<keyword evidence="1" id="KW-0812">Transmembrane</keyword>
<keyword evidence="1" id="KW-0472">Membrane</keyword>
<protein>
    <recommendedName>
        <fullName evidence="4">DoxX family protein</fullName>
    </recommendedName>
</protein>
<organism evidence="2 3">
    <name type="scientific">Intestinicryptomonas porci</name>
    <dbReference type="NCBI Taxonomy" id="2926320"/>
    <lineage>
        <taxon>Bacteria</taxon>
        <taxon>Pseudomonadati</taxon>
        <taxon>Verrucomicrobiota</taxon>
        <taxon>Opitutia</taxon>
        <taxon>Opitutales</taxon>
        <taxon>Intestinicryptomonaceae</taxon>
        <taxon>Intestinicryptomonas</taxon>
    </lineage>
</organism>
<evidence type="ECO:0000313" key="3">
    <source>
        <dbReference type="Proteomes" id="UP001275932"/>
    </source>
</evidence>
<keyword evidence="1" id="KW-1133">Transmembrane helix</keyword>
<feature type="transmembrane region" description="Helical" evidence="1">
    <location>
        <begin position="142"/>
        <end position="159"/>
    </location>
</feature>
<reference evidence="2 3" key="1">
    <citation type="submission" date="2022-03" db="EMBL/GenBank/DDBJ databases">
        <title>Novel taxa within the pig intestine.</title>
        <authorList>
            <person name="Wylensek D."/>
            <person name="Bishof K."/>
            <person name="Afrizal A."/>
            <person name="Clavel T."/>
        </authorList>
    </citation>
    <scope>NUCLEOTIDE SEQUENCE [LARGE SCALE GENOMIC DNA]</scope>
    <source>
        <strain evidence="2 3">CLA-KB-P66</strain>
    </source>
</reference>
<comment type="caution">
    <text evidence="2">The sequence shown here is derived from an EMBL/GenBank/DDBJ whole genome shotgun (WGS) entry which is preliminary data.</text>
</comment>
<evidence type="ECO:0000256" key="1">
    <source>
        <dbReference type="SAM" id="Phobius"/>
    </source>
</evidence>
<proteinExistence type="predicted"/>
<name>A0ABU4WGR5_9BACT</name>
<dbReference type="Proteomes" id="UP001275932">
    <property type="component" value="Unassembled WGS sequence"/>
</dbReference>
<dbReference type="RefSeq" id="WP_370397194.1">
    <property type="nucleotide sequence ID" value="NZ_JALBUT010000006.1"/>
</dbReference>
<evidence type="ECO:0008006" key="4">
    <source>
        <dbReference type="Google" id="ProtNLM"/>
    </source>
</evidence>
<dbReference type="EMBL" id="JALBUT010000006">
    <property type="protein sequence ID" value="MDX8415745.1"/>
    <property type="molecule type" value="Genomic_DNA"/>
</dbReference>
<evidence type="ECO:0000313" key="2">
    <source>
        <dbReference type="EMBL" id="MDX8415745.1"/>
    </source>
</evidence>
<sequence>MAFWLLRFWLAARAIGTGLVKFQGEGQTVKAEYADLDAETLQAMGAEAFDKAQTLGFQFYHGLPAKGPMSIEGFTASPLMPSFMVEPYAYVLGYALIALGVALLLGVCTRVTLFLMGLLYISLTYGFIILEPTLRDASAAGIAYLGVHMIMIVAALLLAKHNKFELLPCGKLPCCKCNK</sequence>
<keyword evidence="3" id="KW-1185">Reference proteome</keyword>